<feature type="transmembrane region" description="Helical" evidence="1">
    <location>
        <begin position="24"/>
        <end position="44"/>
    </location>
</feature>
<evidence type="ECO:0000256" key="1">
    <source>
        <dbReference type="SAM" id="Phobius"/>
    </source>
</evidence>
<reference evidence="2" key="1">
    <citation type="submission" date="2021-01" db="EMBL/GenBank/DDBJ databases">
        <title>Chromosome-level genome assembly of a human fungal pathogen reveals clustering of transcriptionally co-regulated genes.</title>
        <authorList>
            <person name="Voorhies M."/>
            <person name="Cohen S."/>
            <person name="Shea T.P."/>
            <person name="Petrus S."/>
            <person name="Munoz J.F."/>
            <person name="Poplawski S."/>
            <person name="Goldman W.E."/>
            <person name="Michael T."/>
            <person name="Cuomo C.A."/>
            <person name="Sil A."/>
            <person name="Beyhan S."/>
        </authorList>
    </citation>
    <scope>NUCLEOTIDE SEQUENCE</scope>
    <source>
        <strain evidence="2">H88</strain>
    </source>
</reference>
<dbReference type="VEuPathDB" id="FungiDB:I7I53_06890"/>
<keyword evidence="1" id="KW-1133">Transmembrane helix</keyword>
<dbReference type="AlphaFoldDB" id="A0A8A1LBV9"/>
<evidence type="ECO:0000313" key="3">
    <source>
        <dbReference type="Proteomes" id="UP000663419"/>
    </source>
</evidence>
<gene>
    <name evidence="2" type="ORF">I7I53_06890</name>
</gene>
<name>A0A8A1LBV9_AJEC8</name>
<keyword evidence="1" id="KW-0472">Membrane</keyword>
<organism evidence="2 3">
    <name type="scientific">Ajellomyces capsulatus (strain H88)</name>
    <name type="common">Darling's disease fungus</name>
    <name type="synonym">Histoplasma capsulatum</name>
    <dbReference type="NCBI Taxonomy" id="544711"/>
    <lineage>
        <taxon>Eukaryota</taxon>
        <taxon>Fungi</taxon>
        <taxon>Dikarya</taxon>
        <taxon>Ascomycota</taxon>
        <taxon>Pezizomycotina</taxon>
        <taxon>Eurotiomycetes</taxon>
        <taxon>Eurotiomycetidae</taxon>
        <taxon>Onygenales</taxon>
        <taxon>Ajellomycetaceae</taxon>
        <taxon>Histoplasma</taxon>
    </lineage>
</organism>
<keyword evidence="1" id="KW-0812">Transmembrane</keyword>
<protein>
    <submittedName>
        <fullName evidence="2">Uncharacterized protein</fullName>
    </submittedName>
</protein>
<dbReference type="Proteomes" id="UP000663419">
    <property type="component" value="Chromosome 2"/>
</dbReference>
<proteinExistence type="predicted"/>
<evidence type="ECO:0000313" key="2">
    <source>
        <dbReference type="EMBL" id="QSS51539.1"/>
    </source>
</evidence>
<dbReference type="EMBL" id="CP069103">
    <property type="protein sequence ID" value="QSS51539.1"/>
    <property type="molecule type" value="Genomic_DNA"/>
</dbReference>
<accession>A0A8A1LBV9</accession>
<sequence>MISRSNDHIVPCDLRSSLITPSSVSFGLILLFLLSAALGTSASYKSYTGFLSSVYPFPMNLRVAASGAFCTQIGEECDRVLCCRNLKCEYLLSHGFQCVEKIG</sequence>